<feature type="transmembrane region" description="Helical" evidence="1">
    <location>
        <begin position="487"/>
        <end position="510"/>
    </location>
</feature>
<gene>
    <name evidence="2" type="ORF">ACFOMF_11670</name>
</gene>
<feature type="transmembrane region" description="Helical" evidence="1">
    <location>
        <begin position="340"/>
        <end position="358"/>
    </location>
</feature>
<feature type="transmembrane region" description="Helical" evidence="1">
    <location>
        <begin position="365"/>
        <end position="385"/>
    </location>
</feature>
<feature type="transmembrane region" description="Helical" evidence="1">
    <location>
        <begin position="130"/>
        <end position="150"/>
    </location>
</feature>
<dbReference type="RefSeq" id="WP_386364978.1">
    <property type="nucleotide sequence ID" value="NZ_JBHRXZ010000022.1"/>
</dbReference>
<keyword evidence="1" id="KW-1133">Transmembrane helix</keyword>
<evidence type="ECO:0000256" key="1">
    <source>
        <dbReference type="SAM" id="Phobius"/>
    </source>
</evidence>
<feature type="transmembrane region" description="Helical" evidence="1">
    <location>
        <begin position="400"/>
        <end position="420"/>
    </location>
</feature>
<evidence type="ECO:0000313" key="2">
    <source>
        <dbReference type="EMBL" id="MFC3608439.1"/>
    </source>
</evidence>
<protein>
    <recommendedName>
        <fullName evidence="4">Glycosyltransferase RgtA/B/C/D-like domain-containing protein</fullName>
    </recommendedName>
</protein>
<accession>A0ABV7T6W7</accession>
<feature type="transmembrane region" description="Helical" evidence="1">
    <location>
        <begin position="162"/>
        <end position="181"/>
    </location>
</feature>
<feature type="transmembrane region" description="Helical" evidence="1">
    <location>
        <begin position="212"/>
        <end position="243"/>
    </location>
</feature>
<keyword evidence="1" id="KW-0472">Membrane</keyword>
<feature type="transmembrane region" description="Helical" evidence="1">
    <location>
        <begin position="255"/>
        <end position="277"/>
    </location>
</feature>
<organism evidence="2 3">
    <name type="scientific">Stutzerimonas tarimensis</name>
    <dbReference type="NCBI Taxonomy" id="1507735"/>
    <lineage>
        <taxon>Bacteria</taxon>
        <taxon>Pseudomonadati</taxon>
        <taxon>Pseudomonadota</taxon>
        <taxon>Gammaproteobacteria</taxon>
        <taxon>Pseudomonadales</taxon>
        <taxon>Pseudomonadaceae</taxon>
        <taxon>Stutzerimonas</taxon>
    </lineage>
</organism>
<name>A0ABV7T6W7_9GAMM</name>
<keyword evidence="1" id="KW-0812">Transmembrane</keyword>
<evidence type="ECO:0000313" key="3">
    <source>
        <dbReference type="Proteomes" id="UP001595630"/>
    </source>
</evidence>
<feature type="transmembrane region" description="Helical" evidence="1">
    <location>
        <begin position="187"/>
        <end position="205"/>
    </location>
</feature>
<proteinExistence type="predicted"/>
<comment type="caution">
    <text evidence="2">The sequence shown here is derived from an EMBL/GenBank/DDBJ whole genome shotgun (WGS) entry which is preliminary data.</text>
</comment>
<dbReference type="EMBL" id="JBHRXZ010000022">
    <property type="protein sequence ID" value="MFC3608439.1"/>
    <property type="molecule type" value="Genomic_DNA"/>
</dbReference>
<sequence>MLLLPPWEGYDEFAHYSYAQQLADTGTAPSLQEGRLSTDVEAYRRATPTPYSTTPPFDENEGWTYRQWFGRDTTPRTHVHVQPLTSRAFSPGEASNWQAQHPPLYYSLLAPLVAQTAGLSWAGQLLVLRLASWTVAFAGFAVSILATRHLLRRRFPDLERDFFLISGAWALVFPGFFPEFARLGNDSLVLLLLGLAWAVLLRRALSPMHWAWYGLLGILLGLGALTKVTFLPVAVAALAWLGWLGWRCGGSGERWRTWGGALLAGLLFALFSAGWYLRNLLERGSLTGLVELSEEGTGGALFWLNAFAHPFELIKGLLGMLMTFVWGASASSAYPPVWSVLPLVLPVLVLLPLSLLLLRRPASEAVVLALLMVGAVGAGLVYYLLVRVAATGVGAGAPGWYLHTLVGPLSLLLAGGWSLIRERVRLAPLLARVWIGYAFCFCLTVAWLQLALFSGCAFKTAERRIYSFDDVSCLGELPRLYANLDTLAYPAAGLALSFLVAAMMVLAWRWRDRRSLEPR</sequence>
<evidence type="ECO:0008006" key="4">
    <source>
        <dbReference type="Google" id="ProtNLM"/>
    </source>
</evidence>
<keyword evidence="3" id="KW-1185">Reference proteome</keyword>
<dbReference type="Proteomes" id="UP001595630">
    <property type="component" value="Unassembled WGS sequence"/>
</dbReference>
<reference evidence="3" key="1">
    <citation type="journal article" date="2019" name="Int. J. Syst. Evol. Microbiol.">
        <title>The Global Catalogue of Microorganisms (GCM) 10K type strain sequencing project: providing services to taxonomists for standard genome sequencing and annotation.</title>
        <authorList>
            <consortium name="The Broad Institute Genomics Platform"/>
            <consortium name="The Broad Institute Genome Sequencing Center for Infectious Disease"/>
            <person name="Wu L."/>
            <person name="Ma J."/>
        </authorList>
    </citation>
    <scope>NUCLEOTIDE SEQUENCE [LARGE SCALE GENOMIC DNA]</scope>
    <source>
        <strain evidence="3">KCTC 42447</strain>
    </source>
</reference>
<feature type="transmembrane region" description="Helical" evidence="1">
    <location>
        <begin position="429"/>
        <end position="450"/>
    </location>
</feature>